<dbReference type="GO" id="GO:0008757">
    <property type="term" value="F:S-adenosylmethionine-dependent methyltransferase activity"/>
    <property type="evidence" value="ECO:0007669"/>
    <property type="project" value="InterPro"/>
</dbReference>
<proteinExistence type="inferred from homology"/>
<evidence type="ECO:0000256" key="3">
    <source>
        <dbReference type="ARBA" id="ARBA00022679"/>
    </source>
</evidence>
<comment type="caution">
    <text evidence="5">The sequence shown here is derived from an EMBL/GenBank/DDBJ whole genome shotgun (WGS) entry which is preliminary data.</text>
</comment>
<feature type="domain" description="Methyltransferase type 11" evidence="4">
    <location>
        <begin position="53"/>
        <end position="143"/>
    </location>
</feature>
<sequence length="269" mass="29644">MWVTTKVPSKSKMIDYREVTELANDPVSAEQIERLERRYFWARSYCSGCDVHELACGTAQGAGVLAQVARSFAASDSSDAMLALAKAHYGDRITLGKLDAQRPDLPDAQLDVLVLFEALYYLADADAFFREARRVLRPGGTLLLATANKDLFDFNPSPYSHEYLGVCELAQRLGAAGFEVQVFGDTPIAEISAVQKLLRPVKNLAVRLNLIPKSMGAKRLLKRLVFGKLRPMPAEIVYTPARATPPTPLAPDRPDRGHKVLFCAARKPA</sequence>
<dbReference type="Proteomes" id="UP000318199">
    <property type="component" value="Unassembled WGS sequence"/>
</dbReference>
<dbReference type="InterPro" id="IPR051052">
    <property type="entry name" value="Diverse_substrate_MTase"/>
</dbReference>
<accession>A0A562ZFL6</accession>
<dbReference type="SUPFAM" id="SSF53335">
    <property type="entry name" value="S-adenosyl-L-methionine-dependent methyltransferases"/>
    <property type="match status" value="1"/>
</dbReference>
<dbReference type="AlphaFoldDB" id="A0A562ZFL6"/>
<dbReference type="InterPro" id="IPR013216">
    <property type="entry name" value="Methyltransf_11"/>
</dbReference>
<dbReference type="CDD" id="cd02440">
    <property type="entry name" value="AdoMet_MTases"/>
    <property type="match status" value="1"/>
</dbReference>
<evidence type="ECO:0000313" key="6">
    <source>
        <dbReference type="Proteomes" id="UP000318199"/>
    </source>
</evidence>
<dbReference type="OrthoDB" id="529208at2"/>
<keyword evidence="2 5" id="KW-0489">Methyltransferase</keyword>
<gene>
    <name evidence="5" type="ORF">FN976_26800</name>
</gene>
<keyword evidence="3 5" id="KW-0808">Transferase</keyword>
<protein>
    <submittedName>
        <fullName evidence="5">Methyltransferase domain-containing protein</fullName>
    </submittedName>
</protein>
<dbReference type="Pfam" id="PF08241">
    <property type="entry name" value="Methyltransf_11"/>
    <property type="match status" value="1"/>
</dbReference>
<dbReference type="PANTHER" id="PTHR44942">
    <property type="entry name" value="METHYLTRANSF_11 DOMAIN-CONTAINING PROTEIN"/>
    <property type="match status" value="1"/>
</dbReference>
<dbReference type="EMBL" id="VOBQ01000026">
    <property type="protein sequence ID" value="TWO66153.1"/>
    <property type="molecule type" value="Genomic_DNA"/>
</dbReference>
<evidence type="ECO:0000313" key="5">
    <source>
        <dbReference type="EMBL" id="TWO66153.1"/>
    </source>
</evidence>
<dbReference type="InterPro" id="IPR029063">
    <property type="entry name" value="SAM-dependent_MTases_sf"/>
</dbReference>
<name>A0A562ZFL6_9BURK</name>
<dbReference type="PANTHER" id="PTHR44942:SF4">
    <property type="entry name" value="METHYLTRANSFERASE TYPE 11 DOMAIN-CONTAINING PROTEIN"/>
    <property type="match status" value="1"/>
</dbReference>
<evidence type="ECO:0000256" key="1">
    <source>
        <dbReference type="ARBA" id="ARBA00008361"/>
    </source>
</evidence>
<dbReference type="GO" id="GO:0032259">
    <property type="term" value="P:methylation"/>
    <property type="evidence" value="ECO:0007669"/>
    <property type="project" value="UniProtKB-KW"/>
</dbReference>
<evidence type="ECO:0000256" key="2">
    <source>
        <dbReference type="ARBA" id="ARBA00022603"/>
    </source>
</evidence>
<reference evidence="5 6" key="1">
    <citation type="submission" date="2019-07" db="EMBL/GenBank/DDBJ databases">
        <title>Caenimonas sedimenti sp. nov., isolated from activated sludge.</title>
        <authorList>
            <person name="Xu J."/>
        </authorList>
    </citation>
    <scope>NUCLEOTIDE SEQUENCE [LARGE SCALE GENOMIC DNA]</scope>
    <source>
        <strain evidence="5 6">HX-9-20</strain>
    </source>
</reference>
<evidence type="ECO:0000259" key="4">
    <source>
        <dbReference type="Pfam" id="PF08241"/>
    </source>
</evidence>
<comment type="similarity">
    <text evidence="1">Belongs to the methyltransferase superfamily.</text>
</comment>
<dbReference type="Gene3D" id="3.40.50.150">
    <property type="entry name" value="Vaccinia Virus protein VP39"/>
    <property type="match status" value="1"/>
</dbReference>
<organism evidence="5 6">
    <name type="scientific">Caenimonas sedimenti</name>
    <dbReference type="NCBI Taxonomy" id="2596921"/>
    <lineage>
        <taxon>Bacteria</taxon>
        <taxon>Pseudomonadati</taxon>
        <taxon>Pseudomonadota</taxon>
        <taxon>Betaproteobacteria</taxon>
        <taxon>Burkholderiales</taxon>
        <taxon>Comamonadaceae</taxon>
        <taxon>Caenimonas</taxon>
    </lineage>
</organism>
<keyword evidence="6" id="KW-1185">Reference proteome</keyword>